<dbReference type="SMART" id="SM00470">
    <property type="entry name" value="ParB"/>
    <property type="match status" value="1"/>
</dbReference>
<dbReference type="Gene3D" id="1.10.10.2830">
    <property type="match status" value="1"/>
</dbReference>
<dbReference type="InterPro" id="IPR003115">
    <property type="entry name" value="ParB_N"/>
</dbReference>
<protein>
    <recommendedName>
        <fullName evidence="1">ParB-like N-terminal domain-containing protein</fullName>
    </recommendedName>
</protein>
<dbReference type="InterPro" id="IPR036086">
    <property type="entry name" value="ParB/Sulfiredoxin_sf"/>
</dbReference>
<dbReference type="GO" id="GO:0007059">
    <property type="term" value="P:chromosome segregation"/>
    <property type="evidence" value="ECO:0007669"/>
    <property type="project" value="TreeGrafter"/>
</dbReference>
<dbReference type="PROSITE" id="PS00092">
    <property type="entry name" value="N6_MTASE"/>
    <property type="match status" value="1"/>
</dbReference>
<dbReference type="GO" id="GO:0005694">
    <property type="term" value="C:chromosome"/>
    <property type="evidence" value="ECO:0007669"/>
    <property type="project" value="TreeGrafter"/>
</dbReference>
<dbReference type="Gene3D" id="3.90.1530.10">
    <property type="entry name" value="Conserved hypothetical protein from pyrococcus furiosus pfu- 392566-001, ParB domain"/>
    <property type="match status" value="1"/>
</dbReference>
<comment type="caution">
    <text evidence="2">The sequence shown here is derived from an EMBL/GenBank/DDBJ whole genome shotgun (WGS) entry which is preliminary data.</text>
</comment>
<dbReference type="GO" id="GO:0008168">
    <property type="term" value="F:methyltransferase activity"/>
    <property type="evidence" value="ECO:0007669"/>
    <property type="project" value="InterPro"/>
</dbReference>
<evidence type="ECO:0000259" key="1">
    <source>
        <dbReference type="SMART" id="SM00470"/>
    </source>
</evidence>
<dbReference type="InterPro" id="IPR002052">
    <property type="entry name" value="DNA_methylase_N6_adenine_CS"/>
</dbReference>
<dbReference type="PANTHER" id="PTHR33375">
    <property type="entry name" value="CHROMOSOME-PARTITIONING PROTEIN PARB-RELATED"/>
    <property type="match status" value="1"/>
</dbReference>
<evidence type="ECO:0000313" key="2">
    <source>
        <dbReference type="EMBL" id="KPL76609.1"/>
    </source>
</evidence>
<dbReference type="PANTHER" id="PTHR33375:SF1">
    <property type="entry name" value="CHROMOSOME-PARTITIONING PROTEIN PARB-RELATED"/>
    <property type="match status" value="1"/>
</dbReference>
<organism evidence="2 3">
    <name type="scientific">Bellilinea caldifistulae</name>
    <dbReference type="NCBI Taxonomy" id="360411"/>
    <lineage>
        <taxon>Bacteria</taxon>
        <taxon>Bacillati</taxon>
        <taxon>Chloroflexota</taxon>
        <taxon>Anaerolineae</taxon>
        <taxon>Anaerolineales</taxon>
        <taxon>Anaerolineaceae</taxon>
        <taxon>Bellilinea</taxon>
    </lineage>
</organism>
<dbReference type="Gene3D" id="3.40.50.150">
    <property type="entry name" value="Vaccinia Virus protein VP39"/>
    <property type="match status" value="1"/>
</dbReference>
<dbReference type="InterPro" id="IPR050336">
    <property type="entry name" value="Chromosome_partition/occlusion"/>
</dbReference>
<dbReference type="SUPFAM" id="SSF53335">
    <property type="entry name" value="S-adenosyl-L-methionine-dependent methyltransferases"/>
    <property type="match status" value="2"/>
</dbReference>
<dbReference type="SUPFAM" id="SSF110849">
    <property type="entry name" value="ParB/Sulfiredoxin"/>
    <property type="match status" value="1"/>
</dbReference>
<dbReference type="STRING" id="360411.AC812_04615"/>
<sequence>MFERQIVPITNIRLNGHLRTPEASKIEEIAESIAKVGLLHPLVLSSDYYLLSGLHRLEALKLLGWQEVECKIAPFPHESPEASLCALDENLMRHSLTALEQAEYLLKRDELLRALGMRSGHGGQISNQNARKNSQNEPANFAASFFSSQDLAREIGISERTYRDRISIARKLSLEERNLIRTTPLADKPALLLEISRIQDPQRRRAVIEMMSKQTSNLSVREVIRQYRIQKGEIQAELDIIKPSNWWTFGRPKWLQEQFPGSIPGEIYANALYYFAPEQGIAADGMAGSGMLRRVYTDRHLWQKNRQLNLEIHLFDLFPKQPWASKYSIQKHDMTKPLPIQVDWLFIDPPYFRTATNFLEGELAKTQDYNRYRSIMRQVIEAGRDSLRPGGIFCLLIVPYTNINDPENPFIDIPADMYQLGIESGFKVIFRAYVSRGEQQRRAAGMMNLKAKRLRKMFGDVCELLVFRREERSDVQPL</sequence>
<proteinExistence type="predicted"/>
<name>A0A0P6XTQ0_9CHLR</name>
<gene>
    <name evidence="2" type="ORF">AC812_04615</name>
</gene>
<dbReference type="GO" id="GO:0032259">
    <property type="term" value="P:methylation"/>
    <property type="evidence" value="ECO:0007669"/>
    <property type="project" value="InterPro"/>
</dbReference>
<dbReference type="Proteomes" id="UP000050514">
    <property type="component" value="Unassembled WGS sequence"/>
</dbReference>
<keyword evidence="3" id="KW-1185">Reference proteome</keyword>
<dbReference type="Pfam" id="PF02195">
    <property type="entry name" value="ParB_N"/>
    <property type="match status" value="1"/>
</dbReference>
<dbReference type="AlphaFoldDB" id="A0A0P6XTQ0"/>
<dbReference type="EMBL" id="LGHJ01000011">
    <property type="protein sequence ID" value="KPL76609.1"/>
    <property type="molecule type" value="Genomic_DNA"/>
</dbReference>
<feature type="domain" description="ParB-like N-terminal" evidence="1">
    <location>
        <begin position="5"/>
        <end position="91"/>
    </location>
</feature>
<dbReference type="RefSeq" id="WP_061919654.1">
    <property type="nucleotide sequence ID" value="NZ_DF967971.1"/>
</dbReference>
<reference evidence="2 3" key="1">
    <citation type="submission" date="2015-07" db="EMBL/GenBank/DDBJ databases">
        <title>Draft genome of Bellilinea caldifistulae DSM 17877.</title>
        <authorList>
            <person name="Hemp J."/>
            <person name="Ward L.M."/>
            <person name="Pace L.A."/>
            <person name="Fischer W.W."/>
        </authorList>
    </citation>
    <scope>NUCLEOTIDE SEQUENCE [LARGE SCALE GENOMIC DNA]</scope>
    <source>
        <strain evidence="2 3">GOMI-1</strain>
    </source>
</reference>
<accession>A0A0P6XTQ0</accession>
<evidence type="ECO:0000313" key="3">
    <source>
        <dbReference type="Proteomes" id="UP000050514"/>
    </source>
</evidence>
<dbReference type="GO" id="GO:0003676">
    <property type="term" value="F:nucleic acid binding"/>
    <property type="evidence" value="ECO:0007669"/>
    <property type="project" value="InterPro"/>
</dbReference>
<dbReference type="InterPro" id="IPR029063">
    <property type="entry name" value="SAM-dependent_MTases_sf"/>
</dbReference>